<evidence type="ECO:0000313" key="1">
    <source>
        <dbReference type="EnsemblPlants" id="KQL02922"/>
    </source>
</evidence>
<dbReference type="EnsemblPlants" id="KQL02922">
    <property type="protein sequence ID" value="KQL02922"/>
    <property type="gene ID" value="SETIT_015921mg"/>
</dbReference>
<accession>K3YNS9</accession>
<name>K3YNS9_SETIT</name>
<keyword evidence="2" id="KW-1185">Reference proteome</keyword>
<reference evidence="2" key="1">
    <citation type="journal article" date="2012" name="Nat. Biotechnol.">
        <title>Reference genome sequence of the model plant Setaria.</title>
        <authorList>
            <person name="Bennetzen J.L."/>
            <person name="Schmutz J."/>
            <person name="Wang H."/>
            <person name="Percifield R."/>
            <person name="Hawkins J."/>
            <person name="Pontaroli A.C."/>
            <person name="Estep M."/>
            <person name="Feng L."/>
            <person name="Vaughn J.N."/>
            <person name="Grimwood J."/>
            <person name="Jenkins J."/>
            <person name="Barry K."/>
            <person name="Lindquist E."/>
            <person name="Hellsten U."/>
            <person name="Deshpande S."/>
            <person name="Wang X."/>
            <person name="Wu X."/>
            <person name="Mitros T."/>
            <person name="Triplett J."/>
            <person name="Yang X."/>
            <person name="Ye C.Y."/>
            <person name="Mauro-Herrera M."/>
            <person name="Wang L."/>
            <person name="Li P."/>
            <person name="Sharma M."/>
            <person name="Sharma R."/>
            <person name="Ronald P.C."/>
            <person name="Panaud O."/>
            <person name="Kellogg E.A."/>
            <person name="Brutnell T.P."/>
            <person name="Doust A.N."/>
            <person name="Tuskan G.A."/>
            <person name="Rokhsar D."/>
            <person name="Devos K.M."/>
        </authorList>
    </citation>
    <scope>NUCLEOTIDE SEQUENCE [LARGE SCALE GENOMIC DNA]</scope>
    <source>
        <strain evidence="2">cv. Yugu1</strain>
    </source>
</reference>
<organism evidence="1 2">
    <name type="scientific">Setaria italica</name>
    <name type="common">Foxtail millet</name>
    <name type="synonym">Panicum italicum</name>
    <dbReference type="NCBI Taxonomy" id="4555"/>
    <lineage>
        <taxon>Eukaryota</taxon>
        <taxon>Viridiplantae</taxon>
        <taxon>Streptophyta</taxon>
        <taxon>Embryophyta</taxon>
        <taxon>Tracheophyta</taxon>
        <taxon>Spermatophyta</taxon>
        <taxon>Magnoliopsida</taxon>
        <taxon>Liliopsida</taxon>
        <taxon>Poales</taxon>
        <taxon>Poaceae</taxon>
        <taxon>PACMAD clade</taxon>
        <taxon>Panicoideae</taxon>
        <taxon>Panicodae</taxon>
        <taxon>Paniceae</taxon>
        <taxon>Cenchrinae</taxon>
        <taxon>Setaria</taxon>
    </lineage>
</organism>
<dbReference type="Gramene" id="KQL02922">
    <property type="protein sequence ID" value="KQL02922"/>
    <property type="gene ID" value="SETIT_015921mg"/>
</dbReference>
<dbReference type="HOGENOM" id="CLU_3336499_0_0_1"/>
<dbReference type="Proteomes" id="UP000004995">
    <property type="component" value="Unassembled WGS sequence"/>
</dbReference>
<reference evidence="1" key="2">
    <citation type="submission" date="2018-08" db="UniProtKB">
        <authorList>
            <consortium name="EnsemblPlants"/>
        </authorList>
    </citation>
    <scope>IDENTIFICATION</scope>
    <source>
        <strain evidence="1">Yugu1</strain>
    </source>
</reference>
<dbReference type="InParanoid" id="K3YNS9"/>
<dbReference type="AlphaFoldDB" id="K3YNS9"/>
<evidence type="ECO:0000313" key="2">
    <source>
        <dbReference type="Proteomes" id="UP000004995"/>
    </source>
</evidence>
<sequence>MMFRVLNLFCSTSNCWSIIFDQFNITSFICVCLPWIIL</sequence>
<proteinExistence type="predicted"/>
<protein>
    <submittedName>
        <fullName evidence="1">Uncharacterized protein</fullName>
    </submittedName>
</protein>
<dbReference type="EMBL" id="AGNK02004020">
    <property type="status" value="NOT_ANNOTATED_CDS"/>
    <property type="molecule type" value="Genomic_DNA"/>
</dbReference>